<dbReference type="InterPro" id="IPR023214">
    <property type="entry name" value="HAD_sf"/>
</dbReference>
<dbReference type="SFLD" id="SFLDS00003">
    <property type="entry name" value="Haloacid_Dehalogenase"/>
    <property type="match status" value="1"/>
</dbReference>
<dbReference type="InterPro" id="IPR036412">
    <property type="entry name" value="HAD-like_sf"/>
</dbReference>
<dbReference type="SUPFAM" id="SSF56784">
    <property type="entry name" value="HAD-like"/>
    <property type="match status" value="1"/>
</dbReference>
<keyword evidence="1" id="KW-0378">Hydrolase</keyword>
<dbReference type="Pfam" id="PF13419">
    <property type="entry name" value="HAD_2"/>
    <property type="match status" value="1"/>
</dbReference>
<dbReference type="CDD" id="cd07505">
    <property type="entry name" value="HAD_BPGM-like"/>
    <property type="match status" value="1"/>
</dbReference>
<name>A0A542XBB6_9MICO</name>
<protein>
    <submittedName>
        <fullName evidence="1">HAD superfamily hydrolase (TIGR01509 family)</fullName>
    </submittedName>
</protein>
<evidence type="ECO:0000313" key="1">
    <source>
        <dbReference type="EMBL" id="TQL33036.1"/>
    </source>
</evidence>
<dbReference type="Gene3D" id="1.10.150.240">
    <property type="entry name" value="Putative phosphatase, domain 2"/>
    <property type="match status" value="1"/>
</dbReference>
<dbReference type="EMBL" id="VFOK01000001">
    <property type="protein sequence ID" value="TQL33036.1"/>
    <property type="molecule type" value="Genomic_DNA"/>
</dbReference>
<accession>A0A542XBB6</accession>
<dbReference type="PANTHER" id="PTHR18901">
    <property type="entry name" value="2-DEOXYGLUCOSE-6-PHOSPHATE PHOSPHATASE 2"/>
    <property type="match status" value="1"/>
</dbReference>
<dbReference type="Proteomes" id="UP000318336">
    <property type="component" value="Unassembled WGS sequence"/>
</dbReference>
<dbReference type="PRINTS" id="PR00413">
    <property type="entry name" value="HADHALOGNASE"/>
</dbReference>
<dbReference type="GO" id="GO:0016787">
    <property type="term" value="F:hydrolase activity"/>
    <property type="evidence" value="ECO:0007669"/>
    <property type="project" value="UniProtKB-KW"/>
</dbReference>
<proteinExistence type="predicted"/>
<dbReference type="NCBIfam" id="TIGR01509">
    <property type="entry name" value="HAD-SF-IA-v3"/>
    <property type="match status" value="1"/>
</dbReference>
<dbReference type="PANTHER" id="PTHR18901:SF38">
    <property type="entry name" value="PSEUDOURIDINE-5'-PHOSPHATASE"/>
    <property type="match status" value="1"/>
</dbReference>
<sequence>MTTRRSSRRGTSRIETPRTPAAVLWDMDGTLVDTEPFWIGAERALVESYGGTWSDELAHRCVGNPLLVSATIIRDNSPVELTPEQIVDHLLGLVVAEMRRHVPWRPGARELLESLVAEGIPCALVTMSYVRFAQVLLDVLPAGTFATVVTGDAVTHGKPHPEPYLTAAERLGVDPRDCIALEDSPPGVRSAVAAGVPTVAVPHVVPVPALAGAVQVTTLDGVTPQGLARLVATATAPAER</sequence>
<dbReference type="RefSeq" id="WP_142005104.1">
    <property type="nucleotide sequence ID" value="NZ_CAJTBP010000001.1"/>
</dbReference>
<gene>
    <name evidence="1" type="ORF">FB554_1170</name>
</gene>
<organism evidence="1 2">
    <name type="scientific">Barrientosiimonas humi</name>
    <dbReference type="NCBI Taxonomy" id="999931"/>
    <lineage>
        <taxon>Bacteria</taxon>
        <taxon>Bacillati</taxon>
        <taxon>Actinomycetota</taxon>
        <taxon>Actinomycetes</taxon>
        <taxon>Micrococcales</taxon>
        <taxon>Dermacoccaceae</taxon>
        <taxon>Barrientosiimonas</taxon>
    </lineage>
</organism>
<dbReference type="InterPro" id="IPR041492">
    <property type="entry name" value="HAD_2"/>
</dbReference>
<keyword evidence="2" id="KW-1185">Reference proteome</keyword>
<evidence type="ECO:0000313" key="2">
    <source>
        <dbReference type="Proteomes" id="UP000318336"/>
    </source>
</evidence>
<comment type="caution">
    <text evidence="1">The sequence shown here is derived from an EMBL/GenBank/DDBJ whole genome shotgun (WGS) entry which is preliminary data.</text>
</comment>
<dbReference type="SFLD" id="SFLDG01129">
    <property type="entry name" value="C1.5:_HAD__Beta-PGM__Phosphata"/>
    <property type="match status" value="1"/>
</dbReference>
<dbReference type="InterPro" id="IPR006439">
    <property type="entry name" value="HAD-SF_hydro_IA"/>
</dbReference>
<dbReference type="Gene3D" id="3.40.50.1000">
    <property type="entry name" value="HAD superfamily/HAD-like"/>
    <property type="match status" value="1"/>
</dbReference>
<dbReference type="OrthoDB" id="9797743at2"/>
<dbReference type="AlphaFoldDB" id="A0A542XBB6"/>
<dbReference type="InterPro" id="IPR023198">
    <property type="entry name" value="PGP-like_dom2"/>
</dbReference>
<reference evidence="1 2" key="1">
    <citation type="submission" date="2019-06" db="EMBL/GenBank/DDBJ databases">
        <title>Sequencing the genomes of 1000 actinobacteria strains.</title>
        <authorList>
            <person name="Klenk H.-P."/>
        </authorList>
    </citation>
    <scope>NUCLEOTIDE SEQUENCE [LARGE SCALE GENOMIC DNA]</scope>
    <source>
        <strain evidence="1 2">DSM 24617</strain>
    </source>
</reference>